<keyword evidence="1" id="KW-0812">Transmembrane</keyword>
<reference evidence="4" key="1">
    <citation type="journal article" date="2011" name="BMC Genomics">
        <title>Complete genome sequence of the filamentous anoxygenic phototrophic bacterium Chloroflexus aurantiacus.</title>
        <authorList>
            <person name="Tang K.H."/>
            <person name="Barry K."/>
            <person name="Chertkov O."/>
            <person name="Dalin E."/>
            <person name="Han C.S."/>
            <person name="Hauser L.J."/>
            <person name="Honchak B.M."/>
            <person name="Karbach L.E."/>
            <person name="Land M.L."/>
            <person name="Lapidus A."/>
            <person name="Larimer F.W."/>
            <person name="Mikhailova N."/>
            <person name="Pitluck S."/>
            <person name="Pierson B.K."/>
            <person name="Blankenship R.E."/>
        </authorList>
    </citation>
    <scope>NUCLEOTIDE SEQUENCE [LARGE SCALE GENOMIC DNA]</scope>
    <source>
        <strain evidence="4">ATCC 29366 / DSM 635 / J-10-fl</strain>
    </source>
</reference>
<dbReference type="KEGG" id="cau:Caur_3903"/>
<keyword evidence="1" id="KW-0472">Membrane</keyword>
<dbReference type="AlphaFoldDB" id="A9WDG1"/>
<gene>
    <name evidence="3" type="ordered locus">Caur_3903</name>
</gene>
<proteinExistence type="predicted"/>
<dbReference type="PATRIC" id="fig|324602.8.peg.4378"/>
<dbReference type="EnsemblBacteria" id="ABY37080">
    <property type="protein sequence ID" value="ABY37080"/>
    <property type="gene ID" value="Caur_3903"/>
</dbReference>
<organism evidence="3 4">
    <name type="scientific">Chloroflexus aurantiacus (strain ATCC 29366 / DSM 635 / J-10-fl)</name>
    <dbReference type="NCBI Taxonomy" id="324602"/>
    <lineage>
        <taxon>Bacteria</taxon>
        <taxon>Bacillati</taxon>
        <taxon>Chloroflexota</taxon>
        <taxon>Chloroflexia</taxon>
        <taxon>Chloroflexales</taxon>
        <taxon>Chloroflexineae</taxon>
        <taxon>Chloroflexaceae</taxon>
        <taxon>Chloroflexus</taxon>
    </lineage>
</organism>
<evidence type="ECO:0000313" key="4">
    <source>
        <dbReference type="Proteomes" id="UP000002008"/>
    </source>
</evidence>
<evidence type="ECO:0000313" key="3">
    <source>
        <dbReference type="EMBL" id="ABY37080.1"/>
    </source>
</evidence>
<keyword evidence="4" id="KW-1185">Reference proteome</keyword>
<dbReference type="EMBL" id="CP000909">
    <property type="protein sequence ID" value="ABY37080.1"/>
    <property type="molecule type" value="Genomic_DNA"/>
</dbReference>
<dbReference type="STRING" id="324602.Caur_3903"/>
<evidence type="ECO:0000259" key="2">
    <source>
        <dbReference type="Pfam" id="PF07811"/>
    </source>
</evidence>
<dbReference type="HOGENOM" id="CLU_1509152_0_0_0"/>
<dbReference type="InterPro" id="IPR012495">
    <property type="entry name" value="TadE-like_dom"/>
</dbReference>
<feature type="transmembrane region" description="Helical" evidence="1">
    <location>
        <begin position="12"/>
        <end position="34"/>
    </location>
</feature>
<dbReference type="InParanoid" id="A9WDG1"/>
<keyword evidence="1" id="KW-1133">Transmembrane helix</keyword>
<evidence type="ECO:0000256" key="1">
    <source>
        <dbReference type="SAM" id="Phobius"/>
    </source>
</evidence>
<protein>
    <submittedName>
        <fullName evidence="3">TadE family protein</fullName>
    </submittedName>
</protein>
<feature type="domain" description="TadE-like" evidence="2">
    <location>
        <begin position="6"/>
        <end position="47"/>
    </location>
</feature>
<dbReference type="Proteomes" id="UP000002008">
    <property type="component" value="Chromosome"/>
</dbReference>
<sequence length="192" mass="21419">MQNKPGQSIVEMALLLPVMLIVLFGIIEFGYLIFAYSMVSQAARNGAEAAAQLPPYESWLQLRNNPPANYPGFTADACVRGIMEAIRSDIVLFDGSGNEGRRIEDYVIIRYPNGGQTRNLNDRGPIEIEINYPVRSITPLFDLIGLQDGTLNLRVVQRRSIENLGVDPRNPRGVACARNVADWQEMQVLMQP</sequence>
<dbReference type="RefSeq" id="WP_012259733.1">
    <property type="nucleotide sequence ID" value="NC_010175.1"/>
</dbReference>
<dbReference type="eggNOG" id="COG4961">
    <property type="taxonomic scope" value="Bacteria"/>
</dbReference>
<dbReference type="Pfam" id="PF07811">
    <property type="entry name" value="TadE"/>
    <property type="match status" value="1"/>
</dbReference>
<accession>A9WDG1</accession>
<name>A9WDG1_CHLAA</name>